<sequence>MDYLSRLARDLGVPDPVEEYFAPVVGRWSDLHAEAERWRLVGDAAREVTESLDRPLGKLDAAWDGEAADSFIAYMQKMGLAGQDLTDAMLGLADVLDVTADGIREIVMQLAAVLGDTAEAASDAMVGPVAGDERTRQYLDLMRRPTKELFEAVREILEAFVRLCEGIDGSAAFEQFRMEHTFPAENWTFEQPKPPEEPKPDPKTDPSATGMGGGGGGVGGGGAGGFGGGGGGASAGGPSGPSGPGGYTFATEQLPTTKPEQPVATSSSGGGGGGAGRPMGGMMPMGMMGAMGQGAQNGEHQSRSRVVADPTEIFGEPEKASAPIIGADDE</sequence>
<dbReference type="InterPro" id="IPR036689">
    <property type="entry name" value="ESAT-6-like_sf"/>
</dbReference>
<reference evidence="2 3" key="1">
    <citation type="submission" date="2021-02" db="EMBL/GenBank/DDBJ databases">
        <title>Actinophytocola xerophila sp. nov., isolated from soil of cotton cropping field.</title>
        <authorList>
            <person name="Huang R."/>
            <person name="Chen X."/>
            <person name="Ge X."/>
            <person name="Liu W."/>
        </authorList>
    </citation>
    <scope>NUCLEOTIDE SEQUENCE [LARGE SCALE GENOMIC DNA]</scope>
    <source>
        <strain evidence="2 3">S1-96</strain>
    </source>
</reference>
<comment type="caution">
    <text evidence="2">The sequence shown here is derived from an EMBL/GenBank/DDBJ whole genome shotgun (WGS) entry which is preliminary data.</text>
</comment>
<organism evidence="2 3">
    <name type="scientific">Actinophytocola gossypii</name>
    <dbReference type="NCBI Taxonomy" id="2812003"/>
    <lineage>
        <taxon>Bacteria</taxon>
        <taxon>Bacillati</taxon>
        <taxon>Actinomycetota</taxon>
        <taxon>Actinomycetes</taxon>
        <taxon>Pseudonocardiales</taxon>
        <taxon>Pseudonocardiaceae</taxon>
    </lineage>
</organism>
<evidence type="ECO:0000313" key="2">
    <source>
        <dbReference type="EMBL" id="MCT2587305.1"/>
    </source>
</evidence>
<feature type="region of interest" description="Disordered" evidence="1">
    <location>
        <begin position="186"/>
        <end position="330"/>
    </location>
</feature>
<keyword evidence="3" id="KW-1185">Reference proteome</keyword>
<dbReference type="EMBL" id="JAFFZE010000024">
    <property type="protein sequence ID" value="MCT2587305.1"/>
    <property type="molecule type" value="Genomic_DNA"/>
</dbReference>
<feature type="compositionally biased region" description="Gly residues" evidence="1">
    <location>
        <begin position="210"/>
        <end position="246"/>
    </location>
</feature>
<dbReference type="SUPFAM" id="SSF140453">
    <property type="entry name" value="EsxAB dimer-like"/>
    <property type="match status" value="1"/>
</dbReference>
<accession>A0ABT2JIT8</accession>
<feature type="compositionally biased region" description="Basic and acidic residues" evidence="1">
    <location>
        <begin position="193"/>
        <end position="204"/>
    </location>
</feature>
<dbReference type="Gene3D" id="1.10.287.1060">
    <property type="entry name" value="ESAT-6-like"/>
    <property type="match status" value="1"/>
</dbReference>
<evidence type="ECO:0000313" key="3">
    <source>
        <dbReference type="Proteomes" id="UP001156441"/>
    </source>
</evidence>
<feature type="compositionally biased region" description="Gly residues" evidence="1">
    <location>
        <begin position="268"/>
        <end position="279"/>
    </location>
</feature>
<protein>
    <recommendedName>
        <fullName evidence="4">WXG100 family type VII secretion target</fullName>
    </recommendedName>
</protein>
<evidence type="ECO:0000256" key="1">
    <source>
        <dbReference type="SAM" id="MobiDB-lite"/>
    </source>
</evidence>
<evidence type="ECO:0008006" key="4">
    <source>
        <dbReference type="Google" id="ProtNLM"/>
    </source>
</evidence>
<dbReference type="Proteomes" id="UP001156441">
    <property type="component" value="Unassembled WGS sequence"/>
</dbReference>
<gene>
    <name evidence="2" type="ORF">JT362_29695</name>
</gene>
<proteinExistence type="predicted"/>
<feature type="compositionally biased region" description="Polar residues" evidence="1">
    <location>
        <begin position="250"/>
        <end position="267"/>
    </location>
</feature>
<name>A0ABT2JIT8_9PSEU</name>
<feature type="compositionally biased region" description="Low complexity" evidence="1">
    <location>
        <begin position="280"/>
        <end position="296"/>
    </location>
</feature>